<dbReference type="SUPFAM" id="SSF51695">
    <property type="entry name" value="PLC-like phosphodiesterases"/>
    <property type="match status" value="1"/>
</dbReference>
<protein>
    <submittedName>
        <fullName evidence="2">Phosphatidylinositol-specific phospholipase C domain-containing protein</fullName>
    </submittedName>
</protein>
<dbReference type="CDD" id="cd08589">
    <property type="entry name" value="PI-PLCc_SaPLC1_like"/>
    <property type="match status" value="1"/>
</dbReference>
<dbReference type="EMBL" id="BAABEP010000047">
    <property type="protein sequence ID" value="GAA3748711.1"/>
    <property type="molecule type" value="Genomic_DNA"/>
</dbReference>
<dbReference type="Gene3D" id="3.20.20.190">
    <property type="entry name" value="Phosphatidylinositol (PI) phosphodiesterase"/>
    <property type="match status" value="1"/>
</dbReference>
<dbReference type="Proteomes" id="UP001499884">
    <property type="component" value="Unassembled WGS sequence"/>
</dbReference>
<evidence type="ECO:0000313" key="2">
    <source>
        <dbReference type="EMBL" id="GAA3748711.1"/>
    </source>
</evidence>
<keyword evidence="3" id="KW-1185">Reference proteome</keyword>
<feature type="chain" id="PRO_5045082265" evidence="1">
    <location>
        <begin position="27"/>
        <end position="348"/>
    </location>
</feature>
<comment type="caution">
    <text evidence="2">The sequence shown here is derived from an EMBL/GenBank/DDBJ whole genome shotgun (WGS) entry which is preliminary data.</text>
</comment>
<dbReference type="InterPro" id="IPR032075">
    <property type="entry name" value="PI-PLC-C1"/>
</dbReference>
<organism evidence="2 3">
    <name type="scientific">Streptomyces tremellae</name>
    <dbReference type="NCBI Taxonomy" id="1124239"/>
    <lineage>
        <taxon>Bacteria</taxon>
        <taxon>Bacillati</taxon>
        <taxon>Actinomycetota</taxon>
        <taxon>Actinomycetes</taxon>
        <taxon>Kitasatosporales</taxon>
        <taxon>Streptomycetaceae</taxon>
        <taxon>Streptomyces</taxon>
    </lineage>
</organism>
<keyword evidence="1" id="KW-0732">Signal</keyword>
<sequence length="348" mass="36963">MARSVRAATVAGAAALVALLGSPASAADVQQLPYSRSTAVGIHNTYDPAAFPYLADGLDTGAGLIELDTWTNLAGPAFRVSHDPVGNSDNCTGATTVAGLTSGSTDKDLAGCLTDLKTWSDAHPDHAPVVVKVEMKDGFLANQGRGPDEFDALVNSKLGGSVFRPADLTGGTYPTLDAAATAGAWPTRAQLRGKFVFELIPGTVEEQNPFDHLWTDQEYATHLRDLQAAGNLAQAAAFPAVHTVNTPGDPRTRYADTTLRPWFVFFDTDANGFVTNGIDLDWYDENHYFVVLTDAQNVAPAIDGTNPTEQEARDRLGLLAQDHASIVSADWRSLPSVDSAVVPRGWAQ</sequence>
<reference evidence="3" key="1">
    <citation type="journal article" date="2019" name="Int. J. Syst. Evol. Microbiol.">
        <title>The Global Catalogue of Microorganisms (GCM) 10K type strain sequencing project: providing services to taxonomists for standard genome sequencing and annotation.</title>
        <authorList>
            <consortium name="The Broad Institute Genomics Platform"/>
            <consortium name="The Broad Institute Genome Sequencing Center for Infectious Disease"/>
            <person name="Wu L."/>
            <person name="Ma J."/>
        </authorList>
    </citation>
    <scope>NUCLEOTIDE SEQUENCE [LARGE SCALE GENOMIC DNA]</scope>
    <source>
        <strain evidence="3">JCM 30846</strain>
    </source>
</reference>
<evidence type="ECO:0000313" key="3">
    <source>
        <dbReference type="Proteomes" id="UP001499884"/>
    </source>
</evidence>
<feature type="signal peptide" evidence="1">
    <location>
        <begin position="1"/>
        <end position="26"/>
    </location>
</feature>
<dbReference type="InterPro" id="IPR017946">
    <property type="entry name" value="PLC-like_Pdiesterase_TIM-brl"/>
</dbReference>
<dbReference type="RefSeq" id="WP_345652041.1">
    <property type="nucleotide sequence ID" value="NZ_BAABEP010000047.1"/>
</dbReference>
<dbReference type="Pfam" id="PF16670">
    <property type="entry name" value="PI-PLC-C1"/>
    <property type="match status" value="1"/>
</dbReference>
<name>A0ABP7FUI5_9ACTN</name>
<proteinExistence type="predicted"/>
<gene>
    <name evidence="2" type="ORF">GCM10023082_51120</name>
</gene>
<evidence type="ECO:0000256" key="1">
    <source>
        <dbReference type="SAM" id="SignalP"/>
    </source>
</evidence>
<accession>A0ABP7FUI5</accession>